<dbReference type="PROSITE" id="PS51996">
    <property type="entry name" value="TR_MART"/>
    <property type="match status" value="1"/>
</dbReference>
<dbReference type="Proteomes" id="UP001597189">
    <property type="component" value="Unassembled WGS sequence"/>
</dbReference>
<organism evidence="1 2">
    <name type="scientific">Levilactobacillus lanxiensis</name>
    <dbReference type="NCBI Taxonomy" id="2799568"/>
    <lineage>
        <taxon>Bacteria</taxon>
        <taxon>Bacillati</taxon>
        <taxon>Bacillota</taxon>
        <taxon>Bacilli</taxon>
        <taxon>Lactobacillales</taxon>
        <taxon>Lactobacillaceae</taxon>
        <taxon>Levilactobacillus</taxon>
    </lineage>
</organism>
<reference evidence="2" key="1">
    <citation type="journal article" date="2019" name="Int. J. Syst. Evol. Microbiol.">
        <title>The Global Catalogue of Microorganisms (GCM) 10K type strain sequencing project: providing services to taxonomists for standard genome sequencing and annotation.</title>
        <authorList>
            <consortium name="The Broad Institute Genomics Platform"/>
            <consortium name="The Broad Institute Genome Sequencing Center for Infectious Disease"/>
            <person name="Wu L."/>
            <person name="Ma J."/>
        </authorList>
    </citation>
    <scope>NUCLEOTIDE SEQUENCE [LARGE SCALE GENOMIC DNA]</scope>
    <source>
        <strain evidence="2">CCM 8979</strain>
    </source>
</reference>
<accession>A0ABW4D3L7</accession>
<evidence type="ECO:0000313" key="1">
    <source>
        <dbReference type="EMBL" id="MFD1455225.1"/>
    </source>
</evidence>
<protein>
    <recommendedName>
        <fullName evidence="3">Phage head morphogenesis protein</fullName>
    </recommendedName>
</protein>
<keyword evidence="2" id="KW-1185">Reference proteome</keyword>
<gene>
    <name evidence="1" type="ORF">ACFQ44_05940</name>
</gene>
<dbReference type="SUPFAM" id="SSF56399">
    <property type="entry name" value="ADP-ribosylation"/>
    <property type="match status" value="1"/>
</dbReference>
<name>A0ABW4D3L7_9LACO</name>
<proteinExistence type="predicted"/>
<evidence type="ECO:0000313" key="2">
    <source>
        <dbReference type="Proteomes" id="UP001597189"/>
    </source>
</evidence>
<comment type="caution">
    <text evidence="1">The sequence shown here is derived from an EMBL/GenBank/DDBJ whole genome shotgun (WGS) entry which is preliminary data.</text>
</comment>
<sequence length="468" mass="53009">MPLTIQQERQRIQQLIELDNQSDQDGSAYYSEYLAYVREHLTAFYQKYADENGLTLSQAATRISKWDLAEWKQALSGLGDISSWPQEAVNRVKEQTYAAGIDKGHLLGAILILGIIALTVRQQRHIASRVNTDGKYEVKRMLQAFKLTSKQKKRVTSIITQPETRKIWSRNLWVDSDKLAGDVQFLVNRHLKHGMSLNDLTSILDEHANMSQFKPSQSVADRIKQMEFNTRRIVRTESARLIDEVNMTTYQMNGVKEVDWITEPGACIKCQAIAGDSPYSLDEAPLIPRDTHPNCRCIKMPHLSVMDKRQLAAKTLGLTAEEQAGLLRWVSGDSYKLNSALYSSQKPTGLLKTTMDELDTGLAKLPKFEGELWRSVELSGKELSNYLWKFEPGSNYVPSEYLAFTKASSLYNGNAKVQIVIKHATSGRNLGAFNLSEGEVLYERGSNFKVADTYMDDANRFIIELEDH</sequence>
<evidence type="ECO:0008006" key="3">
    <source>
        <dbReference type="Google" id="ProtNLM"/>
    </source>
</evidence>
<dbReference type="RefSeq" id="WP_203644496.1">
    <property type="nucleotide sequence ID" value="NZ_BOLN01000004.1"/>
</dbReference>
<dbReference type="EMBL" id="JBHTOD010000004">
    <property type="protein sequence ID" value="MFD1455225.1"/>
    <property type="molecule type" value="Genomic_DNA"/>
</dbReference>
<dbReference type="Gene3D" id="3.90.176.10">
    <property type="entry name" value="Toxin ADP-ribosyltransferase, Chain A, domain 1"/>
    <property type="match status" value="1"/>
</dbReference>